<dbReference type="Proteomes" id="UP001054902">
    <property type="component" value="Unassembled WGS sequence"/>
</dbReference>
<reference evidence="2 3" key="1">
    <citation type="journal article" date="2021" name="Sci. Rep.">
        <title>The genome of the diatom Chaetoceros tenuissimus carries an ancient integrated fragment of an extant virus.</title>
        <authorList>
            <person name="Hongo Y."/>
            <person name="Kimura K."/>
            <person name="Takaki Y."/>
            <person name="Yoshida Y."/>
            <person name="Baba S."/>
            <person name="Kobayashi G."/>
            <person name="Nagasaki K."/>
            <person name="Hano T."/>
            <person name="Tomaru Y."/>
        </authorList>
    </citation>
    <scope>NUCLEOTIDE SEQUENCE [LARGE SCALE GENOMIC DNA]</scope>
    <source>
        <strain evidence="2 3">NIES-3715</strain>
    </source>
</reference>
<evidence type="ECO:0000313" key="2">
    <source>
        <dbReference type="EMBL" id="GFH49788.1"/>
    </source>
</evidence>
<accession>A0AAD3H4J5</accession>
<organism evidence="2 3">
    <name type="scientific">Chaetoceros tenuissimus</name>
    <dbReference type="NCBI Taxonomy" id="426638"/>
    <lineage>
        <taxon>Eukaryota</taxon>
        <taxon>Sar</taxon>
        <taxon>Stramenopiles</taxon>
        <taxon>Ochrophyta</taxon>
        <taxon>Bacillariophyta</taxon>
        <taxon>Coscinodiscophyceae</taxon>
        <taxon>Chaetocerotophycidae</taxon>
        <taxon>Chaetocerotales</taxon>
        <taxon>Chaetocerotaceae</taxon>
        <taxon>Chaetoceros</taxon>
    </lineage>
</organism>
<dbReference type="EMBL" id="BLLK01000038">
    <property type="protein sequence ID" value="GFH49788.1"/>
    <property type="molecule type" value="Genomic_DNA"/>
</dbReference>
<feature type="compositionally biased region" description="Acidic residues" evidence="1">
    <location>
        <begin position="261"/>
        <end position="280"/>
    </location>
</feature>
<sequence length="454" mass="52255">MSASKPWLISSSSDLANDARESDKYKAQYKSTHQFPGVEASIETKMKWVQAIETKYEDIMDDSFYQASAPDPISYCKDVLLEHCPEEVRVDFWADYAKLKTAAKDMTPDNETKLLERVASYFPDMKGKTSLEKIENCLGKKEEVMIASKTIGKKDNIIDELNKVLKQLGLEDYVQGGRGSSEESDHWSWGLDPILGRNMYSKDNDSGFFWRMNLEFHKKAEMTAEEKAVADYQIELKKKKAESGSTDTPKVFVLMKRNSEGNDEEQDDDDDYDSEDEEETPVTSENFQPMWLPKVYNNHYDRIAGHFFEGEGETIAIKQRLNKGNTDTGNLRIMIFYKQLKYAKNLTSYNEKLAAIFALTQIGAYDNYWMHDNENPDDVREVVEELASVWKNDLLKEDNETLGLGLAGENGDDSPNASRNLLHEHLKLLRKQYECEEDITFNWEPASEKKRKRS</sequence>
<evidence type="ECO:0000313" key="3">
    <source>
        <dbReference type="Proteomes" id="UP001054902"/>
    </source>
</evidence>
<proteinExistence type="predicted"/>
<gene>
    <name evidence="2" type="ORF">CTEN210_06264</name>
</gene>
<keyword evidence="3" id="KW-1185">Reference proteome</keyword>
<protein>
    <submittedName>
        <fullName evidence="2">Uncharacterized protein</fullName>
    </submittedName>
</protein>
<name>A0AAD3H4J5_9STRA</name>
<feature type="region of interest" description="Disordered" evidence="1">
    <location>
        <begin position="257"/>
        <end position="287"/>
    </location>
</feature>
<dbReference type="AlphaFoldDB" id="A0AAD3H4J5"/>
<evidence type="ECO:0000256" key="1">
    <source>
        <dbReference type="SAM" id="MobiDB-lite"/>
    </source>
</evidence>
<comment type="caution">
    <text evidence="2">The sequence shown here is derived from an EMBL/GenBank/DDBJ whole genome shotgun (WGS) entry which is preliminary data.</text>
</comment>